<evidence type="ECO:0000313" key="2">
    <source>
        <dbReference type="Proteomes" id="UP001139103"/>
    </source>
</evidence>
<proteinExistence type="predicted"/>
<comment type="caution">
    <text evidence="1">The sequence shown here is derived from an EMBL/GenBank/DDBJ whole genome shotgun (WGS) entry which is preliminary data.</text>
</comment>
<dbReference type="AlphaFoldDB" id="A0A9X1SI06"/>
<dbReference type="Pfam" id="PF04733">
    <property type="entry name" value="Coatomer_E"/>
    <property type="match status" value="1"/>
</dbReference>
<protein>
    <submittedName>
        <fullName evidence="1">Tetratricopeptide repeat protein</fullName>
    </submittedName>
</protein>
<dbReference type="SUPFAM" id="SSF48452">
    <property type="entry name" value="TPR-like"/>
    <property type="match status" value="1"/>
</dbReference>
<gene>
    <name evidence="1" type="ORF">LOC68_04655</name>
</gene>
<dbReference type="InterPro" id="IPR019734">
    <property type="entry name" value="TPR_rpt"/>
</dbReference>
<dbReference type="InterPro" id="IPR011990">
    <property type="entry name" value="TPR-like_helical_dom_sf"/>
</dbReference>
<organism evidence="1 2">
    <name type="scientific">Blastopirellula sediminis</name>
    <dbReference type="NCBI Taxonomy" id="2894196"/>
    <lineage>
        <taxon>Bacteria</taxon>
        <taxon>Pseudomonadati</taxon>
        <taxon>Planctomycetota</taxon>
        <taxon>Planctomycetia</taxon>
        <taxon>Pirellulales</taxon>
        <taxon>Pirellulaceae</taxon>
        <taxon>Blastopirellula</taxon>
    </lineage>
</organism>
<dbReference type="RefSeq" id="WP_230216256.1">
    <property type="nucleotide sequence ID" value="NZ_JAJKFT010000004.1"/>
</dbReference>
<sequence length="241" mass="27111">MQDRLQRAVACYSRGLLPEALRHVEAALADGDVAADALELKGVILQMQGEHHLALRPLLEAQKLQPLSMAAQLAIAECYCESGDIEEAREIYYALAERYDFPTSLLSSLAEGLGRLQEFELAKRVCETAVRRNPESHSALYGVVFYMTRAGEPAEKSIPLVERLIDLAPRIFRYRISLATLYCILEEWEKAYLAIADATTKELYSVDCTCCIARLVGLFEKFGDQERSAFCRRRLLEIASE</sequence>
<reference evidence="1" key="1">
    <citation type="submission" date="2021-11" db="EMBL/GenBank/DDBJ databases">
        <title>Genome sequence.</title>
        <authorList>
            <person name="Sun Q."/>
        </authorList>
    </citation>
    <scope>NUCLEOTIDE SEQUENCE</scope>
    <source>
        <strain evidence="1">JC732</strain>
    </source>
</reference>
<dbReference type="Gene3D" id="1.25.40.10">
    <property type="entry name" value="Tetratricopeptide repeat domain"/>
    <property type="match status" value="1"/>
</dbReference>
<name>A0A9X1SI06_9BACT</name>
<dbReference type="EMBL" id="JAJKFT010000004">
    <property type="protein sequence ID" value="MCC9627674.1"/>
    <property type="molecule type" value="Genomic_DNA"/>
</dbReference>
<keyword evidence="2" id="KW-1185">Reference proteome</keyword>
<dbReference type="SMART" id="SM00028">
    <property type="entry name" value="TPR"/>
    <property type="match status" value="3"/>
</dbReference>
<evidence type="ECO:0000313" key="1">
    <source>
        <dbReference type="EMBL" id="MCC9627674.1"/>
    </source>
</evidence>
<accession>A0A9X1SI06</accession>
<dbReference type="Proteomes" id="UP001139103">
    <property type="component" value="Unassembled WGS sequence"/>
</dbReference>